<gene>
    <name evidence="2" type="ordered locus">TERMP_02132</name>
</gene>
<dbReference type="InterPro" id="IPR012347">
    <property type="entry name" value="Ferritin-like"/>
</dbReference>
<dbReference type="PATRIC" id="fig|391623.17.peg.2129"/>
<feature type="domain" description="Rubrerythrin diiron-binding" evidence="1">
    <location>
        <begin position="28"/>
        <end position="135"/>
    </location>
</feature>
<dbReference type="HOGENOM" id="CLU_1500349_0_0_2"/>
<evidence type="ECO:0000313" key="3">
    <source>
        <dbReference type="Proteomes" id="UP000007478"/>
    </source>
</evidence>
<organism evidence="2 3">
    <name type="scientific">Thermococcus barophilus (strain DSM 11836 / MP)</name>
    <dbReference type="NCBI Taxonomy" id="391623"/>
    <lineage>
        <taxon>Archaea</taxon>
        <taxon>Methanobacteriati</taxon>
        <taxon>Methanobacteriota</taxon>
        <taxon>Thermococci</taxon>
        <taxon>Thermococcales</taxon>
        <taxon>Thermococcaceae</taxon>
        <taxon>Thermococcus</taxon>
    </lineage>
</organism>
<evidence type="ECO:0000313" key="2">
    <source>
        <dbReference type="EMBL" id="ADT85106.1"/>
    </source>
</evidence>
<dbReference type="Proteomes" id="UP000007478">
    <property type="component" value="Chromosome"/>
</dbReference>
<protein>
    <recommendedName>
        <fullName evidence="1">Rubrerythrin diiron-binding domain-containing protein</fullName>
    </recommendedName>
</protein>
<dbReference type="KEGG" id="tba:TERMP_02132"/>
<dbReference type="RefSeq" id="WP_013468402.1">
    <property type="nucleotide sequence ID" value="NC_014804.1"/>
</dbReference>
<dbReference type="EMBL" id="CP002372">
    <property type="protein sequence ID" value="ADT85106.1"/>
    <property type="molecule type" value="Genomic_DNA"/>
</dbReference>
<dbReference type="GO" id="GO:0046872">
    <property type="term" value="F:metal ion binding"/>
    <property type="evidence" value="ECO:0007669"/>
    <property type="project" value="InterPro"/>
</dbReference>
<dbReference type="GO" id="GO:0016491">
    <property type="term" value="F:oxidoreductase activity"/>
    <property type="evidence" value="ECO:0007669"/>
    <property type="project" value="InterPro"/>
</dbReference>
<dbReference type="InterPro" id="IPR009078">
    <property type="entry name" value="Ferritin-like_SF"/>
</dbReference>
<dbReference type="Gene3D" id="1.20.1260.10">
    <property type="match status" value="1"/>
</dbReference>
<dbReference type="OrthoDB" id="103624at2157"/>
<dbReference type="Pfam" id="PF02915">
    <property type="entry name" value="Rubrerythrin"/>
    <property type="match status" value="1"/>
</dbReference>
<dbReference type="GeneID" id="10042447"/>
<dbReference type="InterPro" id="IPR003251">
    <property type="entry name" value="Rr_diiron-bd_dom"/>
</dbReference>
<dbReference type="SUPFAM" id="SSF47240">
    <property type="entry name" value="Ferritin-like"/>
    <property type="match status" value="1"/>
</dbReference>
<accession>F0LM07</accession>
<dbReference type="eggNOG" id="arCOG01105">
    <property type="taxonomic scope" value="Archaea"/>
</dbReference>
<dbReference type="AlphaFoldDB" id="F0LM07"/>
<proteinExistence type="predicted"/>
<dbReference type="PANTHER" id="PTHR33531">
    <property type="entry name" value="RUBRERYTHRIN SUBFAMILY"/>
    <property type="match status" value="1"/>
</dbReference>
<dbReference type="CDD" id="cd01045">
    <property type="entry name" value="Ferritin_like_AB"/>
    <property type="match status" value="1"/>
</dbReference>
<reference evidence="2 3" key="1">
    <citation type="journal article" date="2011" name="J. Bacteriol.">
        <title>Complete genome sequence of the hyperthermophilic, piezophilic, heterotrophic, and carboxydotrophic archaeon Thermococcus barophilus MP.</title>
        <authorList>
            <person name="Vannier P."/>
            <person name="Marteinsson V.T."/>
            <person name="Fridjonsson O.H."/>
            <person name="Oger P."/>
            <person name="Jebbar M."/>
        </authorList>
    </citation>
    <scope>NUCLEOTIDE SEQUENCE [LARGE SCALE GENOMIC DNA]</scope>
    <source>
        <strain evidence="3">DSM 11836 / MP</strain>
    </source>
</reference>
<evidence type="ECO:0000259" key="1">
    <source>
        <dbReference type="Pfam" id="PF02915"/>
    </source>
</evidence>
<name>F0LM07_THEBM</name>
<keyword evidence="3" id="KW-1185">Reference proteome</keyword>
<dbReference type="PANTHER" id="PTHR33531:SF10">
    <property type="entry name" value="BLR7895 PROTEIN"/>
    <property type="match status" value="1"/>
</dbReference>
<sequence length="179" mass="20744">MERFEIDREVEEKVDQILQKLVKLPLEKILSYALKGEEDAIQLYKFLSQHIEEPHAKMKFEQFIKIESGHKKKIRKVFEELFPGVEPSEIPLPSWVEVSFQDVRKDIKTAEDYLSILKVAISSEKLAEKSINLLPKLSSKSTLICSLHLLKMKGSITIFLLTSISFISVPKLKRICMRE</sequence>